<evidence type="ECO:0000313" key="2">
    <source>
        <dbReference type="Proteomes" id="UP000027120"/>
    </source>
</evidence>
<dbReference type="AlphaFoldDB" id="A0A067H4S7"/>
<dbReference type="EMBL" id="KK784873">
    <property type="protein sequence ID" value="KDO86859.1"/>
    <property type="molecule type" value="Genomic_DNA"/>
</dbReference>
<gene>
    <name evidence="1" type="ORF">CISIN_1g034770mg</name>
</gene>
<dbReference type="Proteomes" id="UP000027120">
    <property type="component" value="Unassembled WGS sequence"/>
</dbReference>
<keyword evidence="2" id="KW-1185">Reference proteome</keyword>
<proteinExistence type="predicted"/>
<reference evidence="1 2" key="1">
    <citation type="submission" date="2014-04" db="EMBL/GenBank/DDBJ databases">
        <authorList>
            <consortium name="International Citrus Genome Consortium"/>
            <person name="Gmitter F."/>
            <person name="Chen C."/>
            <person name="Farmerie W."/>
            <person name="Harkins T."/>
            <person name="Desany B."/>
            <person name="Mohiuddin M."/>
            <person name="Kodira C."/>
            <person name="Borodovsky M."/>
            <person name="Lomsadze A."/>
            <person name="Burns P."/>
            <person name="Jenkins J."/>
            <person name="Prochnik S."/>
            <person name="Shu S."/>
            <person name="Chapman J."/>
            <person name="Pitluck S."/>
            <person name="Schmutz J."/>
            <person name="Rokhsar D."/>
        </authorList>
    </citation>
    <scope>NUCLEOTIDE SEQUENCE</scope>
</reference>
<accession>A0A067H4S7</accession>
<evidence type="ECO:0000313" key="1">
    <source>
        <dbReference type="EMBL" id="KDO86859.1"/>
    </source>
</evidence>
<sequence length="84" mass="9988">MRGIILMILILVKKLSCVLAYSVLVKLIYLYRLSSRLRYLWYANVGFSDSSYLKDLTVYFELFKFFCKDGEFFIPLVTLSFFMI</sequence>
<organism evidence="1 2">
    <name type="scientific">Citrus sinensis</name>
    <name type="common">Sweet orange</name>
    <name type="synonym">Citrus aurantium var. sinensis</name>
    <dbReference type="NCBI Taxonomy" id="2711"/>
    <lineage>
        <taxon>Eukaryota</taxon>
        <taxon>Viridiplantae</taxon>
        <taxon>Streptophyta</taxon>
        <taxon>Embryophyta</taxon>
        <taxon>Tracheophyta</taxon>
        <taxon>Spermatophyta</taxon>
        <taxon>Magnoliopsida</taxon>
        <taxon>eudicotyledons</taxon>
        <taxon>Gunneridae</taxon>
        <taxon>Pentapetalae</taxon>
        <taxon>rosids</taxon>
        <taxon>malvids</taxon>
        <taxon>Sapindales</taxon>
        <taxon>Rutaceae</taxon>
        <taxon>Aurantioideae</taxon>
        <taxon>Citrus</taxon>
    </lineage>
</organism>
<protein>
    <submittedName>
        <fullName evidence="1">Uncharacterized protein</fullName>
    </submittedName>
</protein>
<name>A0A067H4S7_CITSI</name>